<dbReference type="EMBL" id="JAAUHK010000197">
    <property type="protein sequence ID" value="KAF4638362.1"/>
    <property type="molecule type" value="Genomic_DNA"/>
</dbReference>
<evidence type="ECO:0000313" key="2">
    <source>
        <dbReference type="Proteomes" id="UP000557509"/>
    </source>
</evidence>
<gene>
    <name evidence="1" type="ORF">TGRH88_059690</name>
</gene>
<reference evidence="1 2" key="1">
    <citation type="submission" date="2020-03" db="EMBL/GenBank/DDBJ databases">
        <title>Genome sequence of Toxoplasma gondii RH-88 strain.</title>
        <authorList>
            <person name="Lorenzi H.A."/>
            <person name="Venepally P."/>
            <person name="Rozenberg A."/>
            <person name="Sibley D."/>
        </authorList>
    </citation>
    <scope>NUCLEOTIDE SEQUENCE [LARGE SCALE GENOMIC DNA]</scope>
    <source>
        <strain evidence="1 2">RH-88</strain>
    </source>
</reference>
<keyword evidence="2" id="KW-1185">Reference proteome</keyword>
<evidence type="ECO:0000313" key="1">
    <source>
        <dbReference type="EMBL" id="KAF4638362.1"/>
    </source>
</evidence>
<name>A0A7J6JVG3_TOXGO</name>
<comment type="caution">
    <text evidence="1">The sequence shown here is derived from an EMBL/GenBank/DDBJ whole genome shotgun (WGS) entry which is preliminary data.</text>
</comment>
<protein>
    <submittedName>
        <fullName evidence="1">Uncharacterized protein</fullName>
    </submittedName>
</protein>
<organism evidence="1 2">
    <name type="scientific">Toxoplasma gondii</name>
    <dbReference type="NCBI Taxonomy" id="5811"/>
    <lineage>
        <taxon>Eukaryota</taxon>
        <taxon>Sar</taxon>
        <taxon>Alveolata</taxon>
        <taxon>Apicomplexa</taxon>
        <taxon>Conoidasida</taxon>
        <taxon>Coccidia</taxon>
        <taxon>Eucoccidiorida</taxon>
        <taxon>Eimeriorina</taxon>
        <taxon>Sarcocystidae</taxon>
        <taxon>Toxoplasma</taxon>
    </lineage>
</organism>
<proteinExistence type="predicted"/>
<dbReference type="AlphaFoldDB" id="A0A7J6JVG3"/>
<sequence>MSRLRVQFRTPSSQIPFFGLKARTETGQFIARAYDRAHSATLARPSTRHNLPCLQPVEEGEAANAAAAFYSRPGDDGSTVRR</sequence>
<accession>A0A7J6JVG3</accession>
<dbReference type="Proteomes" id="UP000557509">
    <property type="component" value="Unassembled WGS sequence"/>
</dbReference>